<organism evidence="1 2">
    <name type="scientific">Elysia crispata</name>
    <name type="common">lettuce slug</name>
    <dbReference type="NCBI Taxonomy" id="231223"/>
    <lineage>
        <taxon>Eukaryota</taxon>
        <taxon>Metazoa</taxon>
        <taxon>Spiralia</taxon>
        <taxon>Lophotrochozoa</taxon>
        <taxon>Mollusca</taxon>
        <taxon>Gastropoda</taxon>
        <taxon>Heterobranchia</taxon>
        <taxon>Euthyneura</taxon>
        <taxon>Panpulmonata</taxon>
        <taxon>Sacoglossa</taxon>
        <taxon>Placobranchoidea</taxon>
        <taxon>Plakobranchidae</taxon>
        <taxon>Elysia</taxon>
    </lineage>
</organism>
<sequence>MVVMIVDTGKEVKKKYLNVAVRDSLIQGDLSPFRVTRQSVPSDPMSGRGEFIFRVNVLHVGGPVHNRKNYGQRTSNARNAFCLHRLFTRLGKDKIVQGASNIPHEMKLKKKKMERRHERRNDVGAMRMVVKDLFDRREKCTRFRCRSTSFGLSRWETGKKREGRGGGRFGSLCRDTHGDSRSQTVRVERGAKQESDWTWCLPSCDGARLGSRRTDVEGLNSFPH</sequence>
<gene>
    <name evidence="1" type="ORF">RRG08_011421</name>
</gene>
<reference evidence="1" key="1">
    <citation type="journal article" date="2023" name="G3 (Bethesda)">
        <title>A reference genome for the long-term kleptoplast-retaining sea slug Elysia crispata morphotype clarki.</title>
        <authorList>
            <person name="Eastman K.E."/>
            <person name="Pendleton A.L."/>
            <person name="Shaikh M.A."/>
            <person name="Suttiyut T."/>
            <person name="Ogas R."/>
            <person name="Tomko P."/>
            <person name="Gavelis G."/>
            <person name="Widhalm J.R."/>
            <person name="Wisecaver J.H."/>
        </authorList>
    </citation>
    <scope>NUCLEOTIDE SEQUENCE</scope>
    <source>
        <strain evidence="1">ECLA1</strain>
    </source>
</reference>
<keyword evidence="2" id="KW-1185">Reference proteome</keyword>
<evidence type="ECO:0000313" key="2">
    <source>
        <dbReference type="Proteomes" id="UP001283361"/>
    </source>
</evidence>
<comment type="caution">
    <text evidence="1">The sequence shown here is derived from an EMBL/GenBank/DDBJ whole genome shotgun (WGS) entry which is preliminary data.</text>
</comment>
<dbReference type="Proteomes" id="UP001283361">
    <property type="component" value="Unassembled WGS sequence"/>
</dbReference>
<name>A0AAE1AG15_9GAST</name>
<dbReference type="EMBL" id="JAWDGP010001892">
    <property type="protein sequence ID" value="KAK3787145.1"/>
    <property type="molecule type" value="Genomic_DNA"/>
</dbReference>
<evidence type="ECO:0000313" key="1">
    <source>
        <dbReference type="EMBL" id="KAK3787145.1"/>
    </source>
</evidence>
<accession>A0AAE1AG15</accession>
<proteinExistence type="predicted"/>
<dbReference type="AlphaFoldDB" id="A0AAE1AG15"/>
<protein>
    <submittedName>
        <fullName evidence="1">Uncharacterized protein</fullName>
    </submittedName>
</protein>